<evidence type="ECO:0000313" key="3">
    <source>
        <dbReference type="Proteomes" id="UP000248044"/>
    </source>
</evidence>
<dbReference type="CDD" id="cd22231">
    <property type="entry name" value="RHH_NikR_HicB-like"/>
    <property type="match status" value="1"/>
</dbReference>
<accession>A0A2U9IIP3</accession>
<dbReference type="OrthoDB" id="25654at2157"/>
<evidence type="ECO:0000259" key="1">
    <source>
        <dbReference type="Pfam" id="PF01402"/>
    </source>
</evidence>
<dbReference type="InterPro" id="IPR010985">
    <property type="entry name" value="Ribbon_hlx_hlx"/>
</dbReference>
<organism evidence="2 3">
    <name type="scientific">Acidianus brierleyi</name>
    <dbReference type="NCBI Taxonomy" id="41673"/>
    <lineage>
        <taxon>Archaea</taxon>
        <taxon>Thermoproteota</taxon>
        <taxon>Thermoprotei</taxon>
        <taxon>Sulfolobales</taxon>
        <taxon>Sulfolobaceae</taxon>
        <taxon>Acidianus</taxon>
    </lineage>
</organism>
<dbReference type="RefSeq" id="WP_110271790.1">
    <property type="nucleotide sequence ID" value="NZ_CP029289.2"/>
</dbReference>
<dbReference type="KEGG" id="abri:DFR85_05180"/>
<dbReference type="SUPFAM" id="SSF47598">
    <property type="entry name" value="Ribbon-helix-helix"/>
    <property type="match status" value="1"/>
</dbReference>
<dbReference type="EMBL" id="CP029289">
    <property type="protein sequence ID" value="AWR95912.1"/>
    <property type="molecule type" value="Genomic_DNA"/>
</dbReference>
<dbReference type="GeneID" id="36831526"/>
<dbReference type="Pfam" id="PF01402">
    <property type="entry name" value="RHH_1"/>
    <property type="match status" value="1"/>
</dbReference>
<name>A0A2U9IIP3_9CREN</name>
<reference evidence="2 3" key="1">
    <citation type="submission" date="2018-05" db="EMBL/GenBank/DDBJ databases">
        <title>Complete Genome Sequences of Extremely Thermoacidophilic, Metal-Mobilizing Type-Strain Members of the Archaeal Family Sulfolobaceae: Acidianus brierleyi DSM-1651T, Acidianus sulfidivorans DSM-18786T, Metallosphaera hakonensis DSM-7519T, and Metallosphaera prunae DSM-10039T.</title>
        <authorList>
            <person name="Counts J.A."/>
            <person name="Kelly R.M."/>
        </authorList>
    </citation>
    <scope>NUCLEOTIDE SEQUENCE [LARGE SCALE GENOMIC DNA]</scope>
    <source>
        <strain evidence="2 3">DSM 1651</strain>
    </source>
</reference>
<sequence length="64" mass="7630">MYEVKKLKDNTYEINLDGIRTISFKLEEDMIKEIEIACKKLGYKNKSELIKDAIKEYLNYLSNH</sequence>
<evidence type="ECO:0000313" key="2">
    <source>
        <dbReference type="EMBL" id="AWR95912.1"/>
    </source>
</evidence>
<dbReference type="Proteomes" id="UP000248044">
    <property type="component" value="Chromosome"/>
</dbReference>
<dbReference type="GO" id="GO:0006355">
    <property type="term" value="P:regulation of DNA-templated transcription"/>
    <property type="evidence" value="ECO:0007669"/>
    <property type="project" value="InterPro"/>
</dbReference>
<dbReference type="AlphaFoldDB" id="A0A2U9IIP3"/>
<gene>
    <name evidence="2" type="ORF">DFR85_05180</name>
</gene>
<protein>
    <submittedName>
        <fullName evidence="2">CopG family transcriptional regulator</fullName>
    </submittedName>
</protein>
<feature type="domain" description="Ribbon-helix-helix protein CopG" evidence="1">
    <location>
        <begin position="21"/>
        <end position="59"/>
    </location>
</feature>
<dbReference type="InterPro" id="IPR013321">
    <property type="entry name" value="Arc_rbn_hlx_hlx"/>
</dbReference>
<proteinExistence type="predicted"/>
<dbReference type="Gene3D" id="1.10.1220.10">
    <property type="entry name" value="Met repressor-like"/>
    <property type="match status" value="1"/>
</dbReference>
<dbReference type="InterPro" id="IPR002145">
    <property type="entry name" value="CopG"/>
</dbReference>
<keyword evidence="3" id="KW-1185">Reference proteome</keyword>